<evidence type="ECO:0000256" key="1">
    <source>
        <dbReference type="SAM" id="MobiDB-lite"/>
    </source>
</evidence>
<organism evidence="2">
    <name type="scientific">marine metagenome</name>
    <dbReference type="NCBI Taxonomy" id="408172"/>
    <lineage>
        <taxon>unclassified sequences</taxon>
        <taxon>metagenomes</taxon>
        <taxon>ecological metagenomes</taxon>
    </lineage>
</organism>
<gene>
    <name evidence="2" type="ORF">METZ01_LOCUS146667</name>
</gene>
<evidence type="ECO:0000313" key="2">
    <source>
        <dbReference type="EMBL" id="SVA93813.1"/>
    </source>
</evidence>
<reference evidence="2" key="1">
    <citation type="submission" date="2018-05" db="EMBL/GenBank/DDBJ databases">
        <authorList>
            <person name="Lanie J.A."/>
            <person name="Ng W.-L."/>
            <person name="Kazmierczak K.M."/>
            <person name="Andrzejewski T.M."/>
            <person name="Davidsen T.M."/>
            <person name="Wayne K.J."/>
            <person name="Tettelin H."/>
            <person name="Glass J.I."/>
            <person name="Rusch D."/>
            <person name="Podicherti R."/>
            <person name="Tsui H.-C.T."/>
            <person name="Winkler M.E."/>
        </authorList>
    </citation>
    <scope>NUCLEOTIDE SEQUENCE</scope>
</reference>
<proteinExistence type="predicted"/>
<protein>
    <submittedName>
        <fullName evidence="2">Uncharacterized protein</fullName>
    </submittedName>
</protein>
<feature type="region of interest" description="Disordered" evidence="1">
    <location>
        <begin position="1"/>
        <end position="22"/>
    </location>
</feature>
<accession>A0A381ZYL3</accession>
<dbReference type="AlphaFoldDB" id="A0A381ZYL3"/>
<dbReference type="EMBL" id="UINC01023008">
    <property type="protein sequence ID" value="SVA93813.1"/>
    <property type="molecule type" value="Genomic_DNA"/>
</dbReference>
<sequence>MVARRHKKKSAKHRNRGSSHDSIANKIIHEIINAKYDITENEANLVKDALNYSTETKTMTSLMKKDLESVTSSIFKSRRKLIEKKVSVDILKASIREKKDIVKKASSYVSHMKTKLTNEKIQMLNTQKDLLEITKAIDDITKVTSKLSDADADAATYGLKASLIAKEANSKKAEVQYNSTEKLANQAANRHEDAVKALEKLERSFAHESSNLKIITDNMKDAFDTLTNTYNDVKDLSLSLLDEAFVPEKSSQSADTLSAQ</sequence>
<name>A0A381ZYL3_9ZZZZ</name>
<feature type="compositionally biased region" description="Basic residues" evidence="1">
    <location>
        <begin position="1"/>
        <end position="17"/>
    </location>
</feature>